<protein>
    <submittedName>
        <fullName evidence="10">Protein-disulfide reductase</fullName>
    </submittedName>
</protein>
<name>A0A2Z6AYF8_9BACT</name>
<dbReference type="GO" id="GO:0045454">
    <property type="term" value="P:cell redox homeostasis"/>
    <property type="evidence" value="ECO:0007669"/>
    <property type="project" value="TreeGrafter"/>
</dbReference>
<feature type="transmembrane region" description="Helical" evidence="8">
    <location>
        <begin position="350"/>
        <end position="370"/>
    </location>
</feature>
<evidence type="ECO:0000256" key="4">
    <source>
        <dbReference type="ARBA" id="ARBA00022748"/>
    </source>
</evidence>
<keyword evidence="2" id="KW-1003">Cell membrane</keyword>
<evidence type="ECO:0000256" key="2">
    <source>
        <dbReference type="ARBA" id="ARBA00022475"/>
    </source>
</evidence>
<accession>A0A2Z6AYF8</accession>
<feature type="transmembrane region" description="Helical" evidence="8">
    <location>
        <begin position="277"/>
        <end position="296"/>
    </location>
</feature>
<evidence type="ECO:0000313" key="10">
    <source>
        <dbReference type="EMBL" id="BBD08294.1"/>
    </source>
</evidence>
<keyword evidence="4" id="KW-0201">Cytochrome c-type biogenesis</keyword>
<proteinExistence type="predicted"/>
<gene>
    <name evidence="10" type="ORF">DFE_1568</name>
</gene>
<reference evidence="10 11" key="1">
    <citation type="journal article" date="2018" name="Sci. Adv.">
        <title>Multi-heme cytochromes provide a pathway for survival in energy-limited environments.</title>
        <authorList>
            <person name="Deng X."/>
            <person name="Dohmae N."/>
            <person name="Nealson K.H."/>
            <person name="Hashimoto K."/>
            <person name="Okamoto A."/>
        </authorList>
    </citation>
    <scope>NUCLEOTIDE SEQUENCE [LARGE SCALE GENOMIC DNA]</scope>
    <source>
        <strain evidence="10 11">IS5</strain>
    </source>
</reference>
<dbReference type="Proteomes" id="UP000269883">
    <property type="component" value="Chromosome"/>
</dbReference>
<dbReference type="Pfam" id="PF02683">
    <property type="entry name" value="DsbD_TM"/>
    <property type="match status" value="1"/>
</dbReference>
<feature type="domain" description="Thioredoxin" evidence="9">
    <location>
        <begin position="459"/>
        <end position="583"/>
    </location>
</feature>
<feature type="transmembrane region" description="Helical" evidence="8">
    <location>
        <begin position="317"/>
        <end position="344"/>
    </location>
</feature>
<organism evidence="10 11">
    <name type="scientific">Desulfovibrio ferrophilus</name>
    <dbReference type="NCBI Taxonomy" id="241368"/>
    <lineage>
        <taxon>Bacteria</taxon>
        <taxon>Pseudomonadati</taxon>
        <taxon>Thermodesulfobacteriota</taxon>
        <taxon>Desulfovibrionia</taxon>
        <taxon>Desulfovibrionales</taxon>
        <taxon>Desulfovibrionaceae</taxon>
        <taxon>Desulfovibrio</taxon>
    </lineage>
</organism>
<dbReference type="GO" id="GO:0015035">
    <property type="term" value="F:protein-disulfide reductase activity"/>
    <property type="evidence" value="ECO:0007669"/>
    <property type="project" value="TreeGrafter"/>
</dbReference>
<feature type="transmembrane region" description="Helical" evidence="8">
    <location>
        <begin position="443"/>
        <end position="462"/>
    </location>
</feature>
<dbReference type="KEGG" id="dfl:DFE_1568"/>
<feature type="transmembrane region" description="Helical" evidence="8">
    <location>
        <begin position="411"/>
        <end position="431"/>
    </location>
</feature>
<sequence length="584" mass="63369">MGDATPDTELLAVLWLELDEGYHAYANPPGETGMPTHLSISLDGGSPLKVIYPEGEEEPDVFDPSLMVHTYYGSTPLFVPLGQLPTSAISLTGSLSFAACSATNCWPLRTEVSLPLTGINLASLPDATDFFWYEFYLNKEFSEVVDTNKQNTLSPSTSESTTEAPATSPPSSVTEWSFSPTYFHPELEVTDIELALLFAFIAGLLLNFMPCVLPVLSLKLSALMAGSEEQTEADRIRAFREHNLFFSAGVMLYFLFLGALLSALGLAWGQLFQTPGLILGLATVVFALGLSLFGLWDLPVVDLKADRSSGSPKVCALFTGVLATLLATPCSGPFLGGVLGWVLLQSPETIMAVFLTIGLGMASPFLLMTARPGLVRLFPKPGNWMIYLEAGVGFFLMGTVLYLLTILPTTMLLPALGLLLAVAFAAWMWGKWTNLSQPKGKRWAIRLAAAALVALAALMLFAPKATPIKWQSFEPQAFRSMLGKRPIVVDFTADWCPNCKVLEHTTLKTDNLTKWQEHFDLTYVQVDMTQDNPEGLALLRALGSQSIPVVAIFPPGPGHKSPLVLRDLFSASQMDDALKTTLGD</sequence>
<dbReference type="EMBL" id="AP017378">
    <property type="protein sequence ID" value="BBD08294.1"/>
    <property type="molecule type" value="Genomic_DNA"/>
</dbReference>
<dbReference type="Pfam" id="PF13899">
    <property type="entry name" value="Thioredoxin_7"/>
    <property type="match status" value="1"/>
</dbReference>
<evidence type="ECO:0000259" key="9">
    <source>
        <dbReference type="PROSITE" id="PS51352"/>
    </source>
</evidence>
<dbReference type="Gene3D" id="3.40.30.10">
    <property type="entry name" value="Glutaredoxin"/>
    <property type="match status" value="1"/>
</dbReference>
<dbReference type="PROSITE" id="PS51352">
    <property type="entry name" value="THIOREDOXIN_2"/>
    <property type="match status" value="1"/>
</dbReference>
<dbReference type="GO" id="GO:0017004">
    <property type="term" value="P:cytochrome complex assembly"/>
    <property type="evidence" value="ECO:0007669"/>
    <property type="project" value="UniProtKB-KW"/>
</dbReference>
<dbReference type="SUPFAM" id="SSF52833">
    <property type="entry name" value="Thioredoxin-like"/>
    <property type="match status" value="1"/>
</dbReference>
<keyword evidence="3 8" id="KW-0812">Transmembrane</keyword>
<evidence type="ECO:0000313" key="11">
    <source>
        <dbReference type="Proteomes" id="UP000269883"/>
    </source>
</evidence>
<evidence type="ECO:0000256" key="5">
    <source>
        <dbReference type="ARBA" id="ARBA00022989"/>
    </source>
</evidence>
<dbReference type="PANTHER" id="PTHR32234:SF3">
    <property type="entry name" value="SUPPRESSION OF COPPER SENSITIVITY PROTEIN"/>
    <property type="match status" value="1"/>
</dbReference>
<evidence type="ECO:0000256" key="6">
    <source>
        <dbReference type="ARBA" id="ARBA00023136"/>
    </source>
</evidence>
<evidence type="ECO:0000256" key="1">
    <source>
        <dbReference type="ARBA" id="ARBA00004651"/>
    </source>
</evidence>
<dbReference type="PANTHER" id="PTHR32234">
    <property type="entry name" value="THIOL:DISULFIDE INTERCHANGE PROTEIN DSBD"/>
    <property type="match status" value="1"/>
</dbReference>
<feature type="region of interest" description="Disordered" evidence="7">
    <location>
        <begin position="150"/>
        <end position="175"/>
    </location>
</feature>
<keyword evidence="5 8" id="KW-1133">Transmembrane helix</keyword>
<dbReference type="InterPro" id="IPR013766">
    <property type="entry name" value="Thioredoxin_domain"/>
</dbReference>
<dbReference type="GO" id="GO:0005886">
    <property type="term" value="C:plasma membrane"/>
    <property type="evidence" value="ECO:0007669"/>
    <property type="project" value="UniProtKB-SubCell"/>
</dbReference>
<evidence type="ECO:0000256" key="8">
    <source>
        <dbReference type="SAM" id="Phobius"/>
    </source>
</evidence>
<dbReference type="InterPro" id="IPR028250">
    <property type="entry name" value="DsbDN"/>
</dbReference>
<evidence type="ECO:0000256" key="3">
    <source>
        <dbReference type="ARBA" id="ARBA00022692"/>
    </source>
</evidence>
<feature type="transmembrane region" description="Helical" evidence="8">
    <location>
        <begin position="382"/>
        <end position="405"/>
    </location>
</feature>
<dbReference type="Pfam" id="PF11412">
    <property type="entry name" value="DsbD_N"/>
    <property type="match status" value="1"/>
</dbReference>
<keyword evidence="6 8" id="KW-0472">Membrane</keyword>
<feature type="compositionally biased region" description="Low complexity" evidence="7">
    <location>
        <begin position="154"/>
        <end position="172"/>
    </location>
</feature>
<evidence type="ECO:0000256" key="7">
    <source>
        <dbReference type="SAM" id="MobiDB-lite"/>
    </source>
</evidence>
<keyword evidence="11" id="KW-1185">Reference proteome</keyword>
<dbReference type="InterPro" id="IPR003834">
    <property type="entry name" value="Cyt_c_assmbl_TM_dom"/>
</dbReference>
<feature type="transmembrane region" description="Helical" evidence="8">
    <location>
        <begin position="194"/>
        <end position="216"/>
    </location>
</feature>
<dbReference type="InterPro" id="IPR036249">
    <property type="entry name" value="Thioredoxin-like_sf"/>
</dbReference>
<dbReference type="AlphaFoldDB" id="A0A2Z6AYF8"/>
<feature type="transmembrane region" description="Helical" evidence="8">
    <location>
        <begin position="244"/>
        <end position="271"/>
    </location>
</feature>
<comment type="subcellular location">
    <subcellularLocation>
        <location evidence="1">Cell membrane</location>
        <topology evidence="1">Multi-pass membrane protein</topology>
    </subcellularLocation>
</comment>